<evidence type="ECO:0000313" key="10">
    <source>
        <dbReference type="Proteomes" id="UP000028045"/>
    </source>
</evidence>
<feature type="transmembrane region" description="Helical" evidence="7">
    <location>
        <begin position="22"/>
        <end position="41"/>
    </location>
</feature>
<evidence type="ECO:0000313" key="9">
    <source>
        <dbReference type="EMBL" id="KEY72416.1"/>
    </source>
</evidence>
<feature type="transmembrane region" description="Helical" evidence="7">
    <location>
        <begin position="250"/>
        <end position="274"/>
    </location>
</feature>
<organism evidence="9 10">
    <name type="scientific">Stachybotrys chartarum (strain CBS 109288 / IBT 7711)</name>
    <name type="common">Toxic black mold</name>
    <name type="synonym">Stilbospora chartarum</name>
    <dbReference type="NCBI Taxonomy" id="1280523"/>
    <lineage>
        <taxon>Eukaryota</taxon>
        <taxon>Fungi</taxon>
        <taxon>Dikarya</taxon>
        <taxon>Ascomycota</taxon>
        <taxon>Pezizomycotina</taxon>
        <taxon>Sordariomycetes</taxon>
        <taxon>Hypocreomycetidae</taxon>
        <taxon>Hypocreales</taxon>
        <taxon>Stachybotryaceae</taxon>
        <taxon>Stachybotrys</taxon>
    </lineage>
</organism>
<feature type="transmembrane region" description="Helical" evidence="7">
    <location>
        <begin position="172"/>
        <end position="200"/>
    </location>
</feature>
<keyword evidence="4 7" id="KW-0472">Membrane</keyword>
<dbReference type="PANTHER" id="PTHR33048:SF42">
    <property type="entry name" value="INTEGRAL MEMBRANE PROTEIN"/>
    <property type="match status" value="1"/>
</dbReference>
<dbReference type="GO" id="GO:0016020">
    <property type="term" value="C:membrane"/>
    <property type="evidence" value="ECO:0007669"/>
    <property type="project" value="UniProtKB-SubCell"/>
</dbReference>
<keyword evidence="2 7" id="KW-0812">Transmembrane</keyword>
<feature type="compositionally biased region" description="Polar residues" evidence="6">
    <location>
        <begin position="294"/>
        <end position="303"/>
    </location>
</feature>
<feature type="transmembrane region" description="Helical" evidence="7">
    <location>
        <begin position="212"/>
        <end position="230"/>
    </location>
</feature>
<dbReference type="HOGENOM" id="CLU_028200_3_0_1"/>
<name>A0A084B4D7_STACB</name>
<protein>
    <recommendedName>
        <fullName evidence="8">Rhodopsin domain-containing protein</fullName>
    </recommendedName>
</protein>
<keyword evidence="3 7" id="KW-1133">Transmembrane helix</keyword>
<dbReference type="AlphaFoldDB" id="A0A084B4D7"/>
<comment type="subcellular location">
    <subcellularLocation>
        <location evidence="1">Membrane</location>
        <topology evidence="1">Multi-pass membrane protein</topology>
    </subcellularLocation>
</comment>
<proteinExistence type="inferred from homology"/>
<evidence type="ECO:0000256" key="6">
    <source>
        <dbReference type="SAM" id="MobiDB-lite"/>
    </source>
</evidence>
<comment type="similarity">
    <text evidence="5">Belongs to the SAT4 family.</text>
</comment>
<evidence type="ECO:0000256" key="2">
    <source>
        <dbReference type="ARBA" id="ARBA00022692"/>
    </source>
</evidence>
<dbReference type="Pfam" id="PF20684">
    <property type="entry name" value="Fung_rhodopsin"/>
    <property type="match status" value="1"/>
</dbReference>
<dbReference type="EMBL" id="KL648095">
    <property type="protein sequence ID" value="KEY72416.1"/>
    <property type="molecule type" value="Genomic_DNA"/>
</dbReference>
<gene>
    <name evidence="9" type="ORF">S7711_01084</name>
</gene>
<accession>A0A084B4D7</accession>
<feature type="transmembrane region" description="Helical" evidence="7">
    <location>
        <begin position="53"/>
        <end position="78"/>
    </location>
</feature>
<feature type="domain" description="Rhodopsin" evidence="8">
    <location>
        <begin position="37"/>
        <end position="275"/>
    </location>
</feature>
<dbReference type="OrthoDB" id="5417887at2759"/>
<evidence type="ECO:0000256" key="1">
    <source>
        <dbReference type="ARBA" id="ARBA00004141"/>
    </source>
</evidence>
<reference evidence="9 10" key="1">
    <citation type="journal article" date="2014" name="BMC Genomics">
        <title>Comparative genome sequencing reveals chemotype-specific gene clusters in the toxigenic black mold Stachybotrys.</title>
        <authorList>
            <person name="Semeiks J."/>
            <person name="Borek D."/>
            <person name="Otwinowski Z."/>
            <person name="Grishin N.V."/>
        </authorList>
    </citation>
    <scope>NUCLEOTIDE SEQUENCE [LARGE SCALE GENOMIC DNA]</scope>
    <source>
        <strain evidence="10">CBS 109288 / IBT 7711</strain>
    </source>
</reference>
<dbReference type="InterPro" id="IPR049326">
    <property type="entry name" value="Rhodopsin_dom_fungi"/>
</dbReference>
<evidence type="ECO:0000256" key="7">
    <source>
        <dbReference type="SAM" id="Phobius"/>
    </source>
</evidence>
<evidence type="ECO:0000256" key="4">
    <source>
        <dbReference type="ARBA" id="ARBA00023136"/>
    </source>
</evidence>
<dbReference type="PANTHER" id="PTHR33048">
    <property type="entry name" value="PTH11-LIKE INTEGRAL MEMBRANE PROTEIN (AFU_ORTHOLOGUE AFUA_5G11245)"/>
    <property type="match status" value="1"/>
</dbReference>
<feature type="region of interest" description="Disordered" evidence="6">
    <location>
        <begin position="288"/>
        <end position="307"/>
    </location>
</feature>
<sequence length="377" mass="40627">MSDPAEWVFDPTLPDNGPTVDIAVWCLFGLATIFLSLRLFCKFRRHRGLWWDDYLLISSWVCFLVASIQLSVNIALGFGRPGVNINPENAYQVGLGGLIVGTFVLIAPILSKISFIITLARISPPRLIIGLWVIGATMGAFQLVALVVQWAQCQPLEKVWNPFLPEGSCLPYQINLGLSMGSAAYSGVIDLALAAIPWIVLKDLQIKRKEKIGIALAMSMGVVAAATAFAKCASLDRLASSDFTLEGGQMIIWAATEISTTIVAASIPVLRTLLRDLSTGRSYGNSGRYVRSTADGNRNQKSRMTPHAGSVVTVMGGTKSHFTGGVSPDAASDKSILQGGSNKILKTEEIAVDYGMRGDDGFEMHSMSSPGQNRPFD</sequence>
<keyword evidence="10" id="KW-1185">Reference proteome</keyword>
<evidence type="ECO:0000259" key="8">
    <source>
        <dbReference type="Pfam" id="PF20684"/>
    </source>
</evidence>
<dbReference type="Proteomes" id="UP000028045">
    <property type="component" value="Unassembled WGS sequence"/>
</dbReference>
<feature type="transmembrane region" description="Helical" evidence="7">
    <location>
        <begin position="127"/>
        <end position="152"/>
    </location>
</feature>
<evidence type="ECO:0000256" key="5">
    <source>
        <dbReference type="ARBA" id="ARBA00038359"/>
    </source>
</evidence>
<feature type="transmembrane region" description="Helical" evidence="7">
    <location>
        <begin position="90"/>
        <end position="115"/>
    </location>
</feature>
<dbReference type="InterPro" id="IPR052337">
    <property type="entry name" value="SAT4-like"/>
</dbReference>
<evidence type="ECO:0000256" key="3">
    <source>
        <dbReference type="ARBA" id="ARBA00022989"/>
    </source>
</evidence>